<feature type="transmembrane region" description="Helical" evidence="6">
    <location>
        <begin position="92"/>
        <end position="111"/>
    </location>
</feature>
<dbReference type="Proteomes" id="UP000322981">
    <property type="component" value="Unassembled WGS sequence"/>
</dbReference>
<protein>
    <submittedName>
        <fullName evidence="8">Type II secretion system F family protein</fullName>
    </submittedName>
</protein>
<dbReference type="PANTHER" id="PTHR35007:SF1">
    <property type="entry name" value="PILUS ASSEMBLY PROTEIN"/>
    <property type="match status" value="1"/>
</dbReference>
<reference evidence="8 9" key="1">
    <citation type="submission" date="2019-09" db="EMBL/GenBank/DDBJ databases">
        <title>Whole-genome sequence of the purple sulfur bacterium Thiohalocapsa marina DSM 19078.</title>
        <authorList>
            <person name="Kyndt J.A."/>
            <person name="Meyer T.E."/>
        </authorList>
    </citation>
    <scope>NUCLEOTIDE SEQUENCE [LARGE SCALE GENOMIC DNA]</scope>
    <source>
        <strain evidence="8 9">DSM 19078</strain>
    </source>
</reference>
<evidence type="ECO:0000313" key="8">
    <source>
        <dbReference type="EMBL" id="KAA6184702.1"/>
    </source>
</evidence>
<keyword evidence="9" id="KW-1185">Reference proteome</keyword>
<dbReference type="InterPro" id="IPR042094">
    <property type="entry name" value="T2SS_GspF_sf"/>
</dbReference>
<evidence type="ECO:0000259" key="7">
    <source>
        <dbReference type="Pfam" id="PF00482"/>
    </source>
</evidence>
<dbReference type="OrthoDB" id="5611741at2"/>
<name>A0A5M8FS75_9GAMM</name>
<feature type="domain" description="Type II secretion system protein GspF" evidence="7">
    <location>
        <begin position="157"/>
        <end position="279"/>
    </location>
</feature>
<keyword evidence="5 6" id="KW-0472">Membrane</keyword>
<organism evidence="8 9">
    <name type="scientific">Thiohalocapsa marina</name>
    <dbReference type="NCBI Taxonomy" id="424902"/>
    <lineage>
        <taxon>Bacteria</taxon>
        <taxon>Pseudomonadati</taxon>
        <taxon>Pseudomonadota</taxon>
        <taxon>Gammaproteobacteria</taxon>
        <taxon>Chromatiales</taxon>
        <taxon>Chromatiaceae</taxon>
        <taxon>Thiohalocapsa</taxon>
    </lineage>
</organism>
<feature type="transmembrane region" description="Helical" evidence="6">
    <location>
        <begin position="6"/>
        <end position="29"/>
    </location>
</feature>
<evidence type="ECO:0000313" key="9">
    <source>
        <dbReference type="Proteomes" id="UP000322981"/>
    </source>
</evidence>
<proteinExistence type="predicted"/>
<evidence type="ECO:0000256" key="3">
    <source>
        <dbReference type="ARBA" id="ARBA00022692"/>
    </source>
</evidence>
<evidence type="ECO:0000256" key="1">
    <source>
        <dbReference type="ARBA" id="ARBA00004651"/>
    </source>
</evidence>
<evidence type="ECO:0000256" key="4">
    <source>
        <dbReference type="ARBA" id="ARBA00022989"/>
    </source>
</evidence>
<sequence>MSDQTLLVIALFFMVALLAYAFATPVAGADSRMRRRLRSRIKSLSREVVENQQISLIRKNYLQRMSPAARWLETRPVFDPLVHMLMQAGLDLAAVHFVGISLALGVAAFGVTMVLGYGLAIAGTAAAVGVIAPYLWLQRKKAQRLEKFEESLPDGLALFGRTLRAGLPLSQAMQVASQELKGPVAEEFGAVFAELNYGGDLRGALMAMLERVPSVSVMALSTSIMIQRETGGNLAESVARLERLIRQRFAFQRKLRTLVAANKAAAWIVALLPFIMAGLLEFMSPGYVTDLFDDPTGQKMLAAALVLQAIGVLWIRKMIKLDI</sequence>
<comment type="caution">
    <text evidence="8">The sequence shown here is derived from an EMBL/GenBank/DDBJ whole genome shotgun (WGS) entry which is preliminary data.</text>
</comment>
<dbReference type="PANTHER" id="PTHR35007">
    <property type="entry name" value="INTEGRAL MEMBRANE PROTEIN-RELATED"/>
    <property type="match status" value="1"/>
</dbReference>
<feature type="transmembrane region" description="Helical" evidence="6">
    <location>
        <begin position="258"/>
        <end position="280"/>
    </location>
</feature>
<dbReference type="RefSeq" id="WP_150093463.1">
    <property type="nucleotide sequence ID" value="NZ_VWXX01000016.1"/>
</dbReference>
<feature type="transmembrane region" description="Helical" evidence="6">
    <location>
        <begin position="117"/>
        <end position="137"/>
    </location>
</feature>
<evidence type="ECO:0000256" key="6">
    <source>
        <dbReference type="SAM" id="Phobius"/>
    </source>
</evidence>
<keyword evidence="2" id="KW-1003">Cell membrane</keyword>
<comment type="subcellular location">
    <subcellularLocation>
        <location evidence="1">Cell membrane</location>
        <topology evidence="1">Multi-pass membrane protein</topology>
    </subcellularLocation>
</comment>
<dbReference type="InterPro" id="IPR018076">
    <property type="entry name" value="T2SS_GspF_dom"/>
</dbReference>
<accession>A0A5M8FS75</accession>
<evidence type="ECO:0000256" key="2">
    <source>
        <dbReference type="ARBA" id="ARBA00022475"/>
    </source>
</evidence>
<keyword evidence="4 6" id="KW-1133">Transmembrane helix</keyword>
<dbReference type="Pfam" id="PF00482">
    <property type="entry name" value="T2SSF"/>
    <property type="match status" value="1"/>
</dbReference>
<dbReference type="EMBL" id="VWXX01000016">
    <property type="protein sequence ID" value="KAA6184702.1"/>
    <property type="molecule type" value="Genomic_DNA"/>
</dbReference>
<keyword evidence="3 6" id="KW-0812">Transmembrane</keyword>
<dbReference type="Gene3D" id="1.20.81.30">
    <property type="entry name" value="Type II secretion system (T2SS), domain F"/>
    <property type="match status" value="1"/>
</dbReference>
<gene>
    <name evidence="8" type="ORF">F2Q65_11415</name>
</gene>
<evidence type="ECO:0000256" key="5">
    <source>
        <dbReference type="ARBA" id="ARBA00023136"/>
    </source>
</evidence>
<dbReference type="GO" id="GO:0005886">
    <property type="term" value="C:plasma membrane"/>
    <property type="evidence" value="ECO:0007669"/>
    <property type="project" value="UniProtKB-SubCell"/>
</dbReference>
<dbReference type="AlphaFoldDB" id="A0A5M8FS75"/>
<feature type="transmembrane region" description="Helical" evidence="6">
    <location>
        <begin position="300"/>
        <end position="319"/>
    </location>
</feature>